<comment type="caution">
    <text evidence="1">The sequence shown here is derived from an EMBL/GenBank/DDBJ whole genome shotgun (WGS) entry which is preliminary data.</text>
</comment>
<reference evidence="1 2" key="1">
    <citation type="journal article" date="2024" name="Commun. Biol.">
        <title>Comparative genomic analysis of thermophilic fungi reveals convergent evolutionary adaptations and gene losses.</title>
        <authorList>
            <person name="Steindorff A.S."/>
            <person name="Aguilar-Pontes M.V."/>
            <person name="Robinson A.J."/>
            <person name="Andreopoulos B."/>
            <person name="LaButti K."/>
            <person name="Kuo A."/>
            <person name="Mondo S."/>
            <person name="Riley R."/>
            <person name="Otillar R."/>
            <person name="Haridas S."/>
            <person name="Lipzen A."/>
            <person name="Grimwood J."/>
            <person name="Schmutz J."/>
            <person name="Clum A."/>
            <person name="Reid I.D."/>
            <person name="Moisan M.C."/>
            <person name="Butler G."/>
            <person name="Nguyen T.T.M."/>
            <person name="Dewar K."/>
            <person name="Conant G."/>
            <person name="Drula E."/>
            <person name="Henrissat B."/>
            <person name="Hansel C."/>
            <person name="Singer S."/>
            <person name="Hutchinson M.I."/>
            <person name="de Vries R.P."/>
            <person name="Natvig D.O."/>
            <person name="Powell A.J."/>
            <person name="Tsang A."/>
            <person name="Grigoriev I.V."/>
        </authorList>
    </citation>
    <scope>NUCLEOTIDE SEQUENCE [LARGE SCALE GENOMIC DNA]</scope>
    <source>
        <strain evidence="1 2">CBS 494.80</strain>
    </source>
</reference>
<accession>A0ABR4CFL3</accession>
<keyword evidence="2" id="KW-1185">Reference proteome</keyword>
<evidence type="ECO:0000313" key="2">
    <source>
        <dbReference type="Proteomes" id="UP001595075"/>
    </source>
</evidence>
<name>A0ABR4CFL3_9HELO</name>
<organism evidence="1 2">
    <name type="scientific">Oculimacula yallundae</name>
    <dbReference type="NCBI Taxonomy" id="86028"/>
    <lineage>
        <taxon>Eukaryota</taxon>
        <taxon>Fungi</taxon>
        <taxon>Dikarya</taxon>
        <taxon>Ascomycota</taxon>
        <taxon>Pezizomycotina</taxon>
        <taxon>Leotiomycetes</taxon>
        <taxon>Helotiales</taxon>
        <taxon>Ploettnerulaceae</taxon>
        <taxon>Oculimacula</taxon>
    </lineage>
</organism>
<dbReference type="Proteomes" id="UP001595075">
    <property type="component" value="Unassembled WGS sequence"/>
</dbReference>
<sequence length="206" mass="23180">MRWLAGYEHKPAIHLSACLSTESWNPGSTSFQPSLLSTKLPGTRTGLSAFNSLRLAPQLCLLFALWFSPAVHTIQYYSTLRPSFAVHPIRSELYFSIFPLVPHRLSHHHTTRPPPSAHLALSTTSHSRFPLGNINHIVLSPYRLALPLQPIQYSASLRQIILYQFDLFLTTSSPLACSTLHHRTHLSTLFTTSITTNISHIYACIR</sequence>
<evidence type="ECO:0000313" key="1">
    <source>
        <dbReference type="EMBL" id="KAL2068011.1"/>
    </source>
</evidence>
<dbReference type="EMBL" id="JAZHXI010000009">
    <property type="protein sequence ID" value="KAL2068011.1"/>
    <property type="molecule type" value="Genomic_DNA"/>
</dbReference>
<gene>
    <name evidence="1" type="ORF">VTL71DRAFT_16109</name>
</gene>
<protein>
    <submittedName>
        <fullName evidence="1">Uncharacterized protein</fullName>
    </submittedName>
</protein>
<proteinExistence type="predicted"/>